<dbReference type="EMBL" id="JBBPBM010000006">
    <property type="protein sequence ID" value="KAK8578760.1"/>
    <property type="molecule type" value="Genomic_DNA"/>
</dbReference>
<sequence length="89" mass="10591">MPWWHWFDSLAWNPYHLVRCSNAWGAYHIIMVVEYRNPNAPELVLRYLYKGMCTSDYVSEYIRHVEGLSDLSMVRKIARRLSELESPDG</sequence>
<comment type="caution">
    <text evidence="1">The sequence shown here is derived from an EMBL/GenBank/DDBJ whole genome shotgun (WGS) entry which is preliminary data.</text>
</comment>
<proteinExistence type="predicted"/>
<protein>
    <submittedName>
        <fullName evidence="1">Uncharacterized protein</fullName>
    </submittedName>
</protein>
<reference evidence="1 2" key="1">
    <citation type="journal article" date="2024" name="G3 (Bethesda)">
        <title>Genome assembly of Hibiscus sabdariffa L. provides insights into metabolisms of medicinal natural products.</title>
        <authorList>
            <person name="Kim T."/>
        </authorList>
    </citation>
    <scope>NUCLEOTIDE SEQUENCE [LARGE SCALE GENOMIC DNA]</scope>
    <source>
        <strain evidence="1">TK-2024</strain>
        <tissue evidence="1">Old leaves</tissue>
    </source>
</reference>
<organism evidence="1 2">
    <name type="scientific">Hibiscus sabdariffa</name>
    <name type="common">roselle</name>
    <dbReference type="NCBI Taxonomy" id="183260"/>
    <lineage>
        <taxon>Eukaryota</taxon>
        <taxon>Viridiplantae</taxon>
        <taxon>Streptophyta</taxon>
        <taxon>Embryophyta</taxon>
        <taxon>Tracheophyta</taxon>
        <taxon>Spermatophyta</taxon>
        <taxon>Magnoliopsida</taxon>
        <taxon>eudicotyledons</taxon>
        <taxon>Gunneridae</taxon>
        <taxon>Pentapetalae</taxon>
        <taxon>rosids</taxon>
        <taxon>malvids</taxon>
        <taxon>Malvales</taxon>
        <taxon>Malvaceae</taxon>
        <taxon>Malvoideae</taxon>
        <taxon>Hibiscus</taxon>
    </lineage>
</organism>
<evidence type="ECO:0000313" key="1">
    <source>
        <dbReference type="EMBL" id="KAK8578760.1"/>
    </source>
</evidence>
<gene>
    <name evidence="1" type="ORF">V6N12_069104</name>
</gene>
<accession>A0ABR2FD07</accession>
<dbReference type="Proteomes" id="UP001472677">
    <property type="component" value="Unassembled WGS sequence"/>
</dbReference>
<keyword evidence="2" id="KW-1185">Reference proteome</keyword>
<evidence type="ECO:0000313" key="2">
    <source>
        <dbReference type="Proteomes" id="UP001472677"/>
    </source>
</evidence>
<name>A0ABR2FD07_9ROSI</name>